<dbReference type="InterPro" id="IPR045851">
    <property type="entry name" value="AMP-bd_C_sf"/>
</dbReference>
<keyword evidence="8" id="KW-1185">Reference proteome</keyword>
<comment type="caution">
    <text evidence="7">The sequence shown here is derived from an EMBL/GenBank/DDBJ whole genome shotgun (WGS) entry which is preliminary data.</text>
</comment>
<dbReference type="InterPro" id="IPR042099">
    <property type="entry name" value="ANL_N_sf"/>
</dbReference>
<dbReference type="GO" id="GO:0006633">
    <property type="term" value="P:fatty acid biosynthetic process"/>
    <property type="evidence" value="ECO:0007669"/>
    <property type="project" value="TreeGrafter"/>
</dbReference>
<dbReference type="InterPro" id="IPR025110">
    <property type="entry name" value="AMP-bd_C"/>
</dbReference>
<evidence type="ECO:0000256" key="1">
    <source>
        <dbReference type="ARBA" id="ARBA00006432"/>
    </source>
</evidence>
<evidence type="ECO:0000256" key="3">
    <source>
        <dbReference type="ARBA" id="ARBA00022832"/>
    </source>
</evidence>
<dbReference type="Pfam" id="PF00501">
    <property type="entry name" value="AMP-binding"/>
    <property type="match status" value="1"/>
</dbReference>
<dbReference type="CDD" id="cd05931">
    <property type="entry name" value="FAAL"/>
    <property type="match status" value="1"/>
</dbReference>
<dbReference type="Pfam" id="PF23024">
    <property type="entry name" value="AMP-dom_DIP2-like"/>
    <property type="match status" value="1"/>
</dbReference>
<dbReference type="GO" id="GO:0016874">
    <property type="term" value="F:ligase activity"/>
    <property type="evidence" value="ECO:0007669"/>
    <property type="project" value="UniProtKB-KW"/>
</dbReference>
<dbReference type="Proteomes" id="UP000242367">
    <property type="component" value="Unassembled WGS sequence"/>
</dbReference>
<dbReference type="GO" id="GO:0070566">
    <property type="term" value="F:adenylyltransferase activity"/>
    <property type="evidence" value="ECO:0007669"/>
    <property type="project" value="TreeGrafter"/>
</dbReference>
<keyword evidence="4" id="KW-0443">Lipid metabolism</keyword>
<dbReference type="Gene3D" id="3.30.300.30">
    <property type="match status" value="1"/>
</dbReference>
<dbReference type="InterPro" id="IPR000873">
    <property type="entry name" value="AMP-dep_synth/lig_dom"/>
</dbReference>
<name>A0A2P4US32_9ACTN</name>
<dbReference type="AlphaFoldDB" id="A0A2P4US32"/>
<dbReference type="GO" id="GO:0005886">
    <property type="term" value="C:plasma membrane"/>
    <property type="evidence" value="ECO:0007669"/>
    <property type="project" value="TreeGrafter"/>
</dbReference>
<comment type="similarity">
    <text evidence="1">Belongs to the ATP-dependent AMP-binding enzyme family.</text>
</comment>
<dbReference type="PANTHER" id="PTHR22754:SF32">
    <property type="entry name" value="DISCO-INTERACTING PROTEIN 2"/>
    <property type="match status" value="1"/>
</dbReference>
<dbReference type="SUPFAM" id="SSF56801">
    <property type="entry name" value="Acetyl-CoA synthetase-like"/>
    <property type="match status" value="1"/>
</dbReference>
<reference evidence="7 8" key="1">
    <citation type="journal article" date="2017" name="Chemistry">
        <title>Isolation, Biosynthesis and Chemical Modifications of Rubterolones A-F: Rare Tropolone Alkaloids from Actinomadura sp. 5-2.</title>
        <authorList>
            <person name="Guo H."/>
            <person name="Benndorf R."/>
            <person name="Leichnitz D."/>
            <person name="Klassen J.L."/>
            <person name="Vollmers J."/>
            <person name="Gorls H."/>
            <person name="Steinacker M."/>
            <person name="Weigel C."/>
            <person name="Dahse H.M."/>
            <person name="Kaster A.K."/>
            <person name="de Beer Z.W."/>
            <person name="Poulsen M."/>
            <person name="Beemelmanns C."/>
        </authorList>
    </citation>
    <scope>NUCLEOTIDE SEQUENCE [LARGE SCALE GENOMIC DNA]</scope>
    <source>
        <strain evidence="7 8">5-2</strain>
    </source>
</reference>
<keyword evidence="2 7" id="KW-0436">Ligase</keyword>
<dbReference type="FunFam" id="3.40.50.12780:FF:000013">
    <property type="entry name" value="Long-chain-fatty-acid--AMP ligase FadD32"/>
    <property type="match status" value="1"/>
</dbReference>
<gene>
    <name evidence="7" type="ORF">BTM25_22800</name>
</gene>
<sequence length="570" mass="61647">MSPLPADERPLILRLSQWAWEFGHETAYTFVDHSTDPAGVRTHLTWAELDRRARAVAAALRETSSPGDRAAILAPQSPDYLVAFFGCLYARVVAVPLFSPDLPGHADRLTSVYRDAEPSTVITTSASADRVETFLDEQGTRPKGVLLADRVGDGRWTDEPIRPDDIAYLQYTSGSTRVPAGVVITHRNLTANAVQLHHAGEATPRTSSGVSWLPLFHDMGLVFTAALPLVHANPCVFMDPVAFVMRPLRWLELLSAQRDVYTAGPNFAYEYLTRHVTDEEKRQLDLSGVRMLLNGAEPIRPATLEEFFAAFASCGLRAEAQSPAYGLAEATVYVLACSPSTPPTTAAFDRAALAAGVARPADDDAATLVSCGTPFGQHVAVVAPDGRVLPDGRVGELWVHGANVAAGYWGRTDATEQTFRGVLADPADGLPARPWLRTGDLGFRHAGEYYVTGRDKDLIIIDGRNHYPQDVEHTAATAHPGVRAGYVTAFADTSGGGERLVVVAERNRRVPVRRLDSAAVAAAVRGAVQRDHGLTVDDFVLVEPGSLPRTSSGKLTRTACRDAYRAGRFR</sequence>
<evidence type="ECO:0000259" key="6">
    <source>
        <dbReference type="Pfam" id="PF23024"/>
    </source>
</evidence>
<evidence type="ECO:0000256" key="2">
    <source>
        <dbReference type="ARBA" id="ARBA00022598"/>
    </source>
</evidence>
<dbReference type="EMBL" id="MTBP01000001">
    <property type="protein sequence ID" value="POM27857.1"/>
    <property type="molecule type" value="Genomic_DNA"/>
</dbReference>
<dbReference type="PANTHER" id="PTHR22754">
    <property type="entry name" value="DISCO-INTERACTING PROTEIN 2 DIP2 -RELATED"/>
    <property type="match status" value="1"/>
</dbReference>
<protein>
    <submittedName>
        <fullName evidence="7">Long-chain-fatty-acid--AMP ligase FadD32</fullName>
        <ecNumber evidence="7">6.2.1.-</ecNumber>
    </submittedName>
</protein>
<accession>A0A2P4US32</accession>
<feature type="domain" description="AMP-dependent synthetase/ligase" evidence="5">
    <location>
        <begin position="21"/>
        <end position="409"/>
    </location>
</feature>
<feature type="domain" description="AMP-binding enzyme C-terminal" evidence="6">
    <location>
        <begin position="457"/>
        <end position="567"/>
    </location>
</feature>
<dbReference type="GO" id="GO:0071766">
    <property type="term" value="P:Actinobacterium-type cell wall biogenesis"/>
    <property type="evidence" value="ECO:0007669"/>
    <property type="project" value="UniProtKB-ARBA"/>
</dbReference>
<keyword evidence="3" id="KW-0276">Fatty acid metabolism</keyword>
<evidence type="ECO:0000259" key="5">
    <source>
        <dbReference type="Pfam" id="PF00501"/>
    </source>
</evidence>
<dbReference type="RefSeq" id="WP_103562623.1">
    <property type="nucleotide sequence ID" value="NZ_MTBP01000001.1"/>
</dbReference>
<dbReference type="EC" id="6.2.1.-" evidence="7"/>
<evidence type="ECO:0000313" key="7">
    <source>
        <dbReference type="EMBL" id="POM27857.1"/>
    </source>
</evidence>
<evidence type="ECO:0000313" key="8">
    <source>
        <dbReference type="Proteomes" id="UP000242367"/>
    </source>
</evidence>
<dbReference type="Gene3D" id="3.40.50.12780">
    <property type="entry name" value="N-terminal domain of ligase-like"/>
    <property type="match status" value="1"/>
</dbReference>
<proteinExistence type="inferred from homology"/>
<evidence type="ECO:0000256" key="4">
    <source>
        <dbReference type="ARBA" id="ARBA00023098"/>
    </source>
</evidence>
<organism evidence="7 8">
    <name type="scientific">Actinomadura rubteroloni</name>
    <dbReference type="NCBI Taxonomy" id="1926885"/>
    <lineage>
        <taxon>Bacteria</taxon>
        <taxon>Bacillati</taxon>
        <taxon>Actinomycetota</taxon>
        <taxon>Actinomycetes</taxon>
        <taxon>Streptosporangiales</taxon>
        <taxon>Thermomonosporaceae</taxon>
        <taxon>Actinomadura</taxon>
    </lineage>
</organism>
<dbReference type="InterPro" id="IPR040097">
    <property type="entry name" value="FAAL/FAAC"/>
</dbReference>